<dbReference type="EMBL" id="JELW01000004">
    <property type="protein sequence ID" value="EXV02685.1"/>
    <property type="molecule type" value="Genomic_DNA"/>
</dbReference>
<dbReference type="eggNOG" id="ENOG502TCAF">
    <property type="taxonomic scope" value="Eukaryota"/>
</dbReference>
<dbReference type="OrthoDB" id="4961108at2759"/>
<reference evidence="2 3" key="1">
    <citation type="submission" date="2014-02" db="EMBL/GenBank/DDBJ databases">
        <title>The genome sequence of the entomopathogenic fungus Metarhizium robertsii ARSEF 2575.</title>
        <authorList>
            <person name="Giuliano Garisto Donzelli B."/>
            <person name="Roe B.A."/>
            <person name="Macmil S.L."/>
            <person name="Krasnoff S.B."/>
            <person name="Gibson D.M."/>
        </authorList>
    </citation>
    <scope>NUCLEOTIDE SEQUENCE [LARGE SCALE GENOMIC DNA]</scope>
    <source>
        <strain evidence="2 3">ARSEF 2575</strain>
    </source>
</reference>
<dbReference type="Proteomes" id="UP000030151">
    <property type="component" value="Unassembled WGS sequence"/>
</dbReference>
<proteinExistence type="predicted"/>
<feature type="region of interest" description="Disordered" evidence="1">
    <location>
        <begin position="313"/>
        <end position="394"/>
    </location>
</feature>
<comment type="caution">
    <text evidence="2">The sequence shown here is derived from an EMBL/GenBank/DDBJ whole genome shotgun (WGS) entry which is preliminary data.</text>
</comment>
<evidence type="ECO:0000313" key="2">
    <source>
        <dbReference type="EMBL" id="EXV02685.1"/>
    </source>
</evidence>
<evidence type="ECO:0000256" key="1">
    <source>
        <dbReference type="SAM" id="MobiDB-lite"/>
    </source>
</evidence>
<name>A0A0A1UYK9_9HYPO</name>
<feature type="region of interest" description="Disordered" evidence="1">
    <location>
        <begin position="454"/>
        <end position="477"/>
    </location>
</feature>
<accession>A0A0A1UYK9</accession>
<evidence type="ECO:0000313" key="3">
    <source>
        <dbReference type="Proteomes" id="UP000030151"/>
    </source>
</evidence>
<dbReference type="HOGENOM" id="CLU_026240_0_0_1"/>
<organism evidence="2 3">
    <name type="scientific">Metarhizium robertsii</name>
    <dbReference type="NCBI Taxonomy" id="568076"/>
    <lineage>
        <taxon>Eukaryota</taxon>
        <taxon>Fungi</taxon>
        <taxon>Dikarya</taxon>
        <taxon>Ascomycota</taxon>
        <taxon>Pezizomycotina</taxon>
        <taxon>Sordariomycetes</taxon>
        <taxon>Hypocreomycetidae</taxon>
        <taxon>Hypocreales</taxon>
        <taxon>Clavicipitaceae</taxon>
        <taxon>Metarhizium</taxon>
    </lineage>
</organism>
<feature type="compositionally biased region" description="Polar residues" evidence="1">
    <location>
        <begin position="313"/>
        <end position="329"/>
    </location>
</feature>
<dbReference type="AlphaFoldDB" id="A0A0A1UYK9"/>
<gene>
    <name evidence="2" type="ORF">X797_003807</name>
</gene>
<protein>
    <submittedName>
        <fullName evidence="2">Uncharacterized protein</fullName>
    </submittedName>
</protein>
<feature type="compositionally biased region" description="Basic and acidic residues" evidence="1">
    <location>
        <begin position="350"/>
        <end position="362"/>
    </location>
</feature>
<sequence>MALTIPIPEGPFESIAFLGDRTDWPAWFDDVTAISRALDIWKYVDPDGKDHRLNEPIKPTVPKRPILKQFPAREQYETDKVYDLRVEQARHAHSLSTREYDVLYEQYRMDTAKYLSDLAGYTAAKDGLQKLYKIIYRSIPERYRAYMRLDGAETPRDMILCLRSRINPPSDEERASIAQRQFDINLRAQPTDDKQVFIEAIALAAVELHRLQASTFHEAVAVEDLIKSFQTIDKPFVDAWTRKLDGAPGRAFGTVLDIVEEFKYKMRIQDDKPYLKDLSGATPASASVSGGTTLGEPELPISVEVETRNHLVQNHTTKQNGVDSANPSKKATKAKQDAVVADEQQPQFKTADREASFNDKPSKSKNGGSDHPPAEKYSKSKKKDQSNGGLAKQTCPGCQLRHVIRGDAWWESCYVYYELEDLGNVPEHFTVTDRRLDLAFSRLEDFPDERRRASEWAGKQTGQNGAKGPEPAAFNLW</sequence>